<dbReference type="GO" id="GO:0007264">
    <property type="term" value="P:small GTPase-mediated signal transduction"/>
    <property type="evidence" value="ECO:0007669"/>
    <property type="project" value="InterPro"/>
</dbReference>
<evidence type="ECO:0000256" key="9">
    <source>
        <dbReference type="ARBA" id="ARBA00023289"/>
    </source>
</evidence>
<dbReference type="AlphaFoldDB" id="A0A6A5CIH4"/>
<comment type="similarity">
    <text evidence="2">Belongs to the small GTPase superfamily. Rho family.</text>
</comment>
<keyword evidence="11" id="KW-1185">Reference proteome</keyword>
<dbReference type="InterPro" id="IPR027417">
    <property type="entry name" value="P-loop_NTPase"/>
</dbReference>
<dbReference type="PROSITE" id="PS51419">
    <property type="entry name" value="RAB"/>
    <property type="match status" value="1"/>
</dbReference>
<dbReference type="InterPro" id="IPR001806">
    <property type="entry name" value="Small_GTPase"/>
</dbReference>
<dbReference type="GO" id="GO:0005525">
    <property type="term" value="F:GTP binding"/>
    <property type="evidence" value="ECO:0007669"/>
    <property type="project" value="UniProtKB-KW"/>
</dbReference>
<dbReference type="CDD" id="cd00157">
    <property type="entry name" value="Rho"/>
    <property type="match status" value="1"/>
</dbReference>
<dbReference type="FunFam" id="3.40.50.300:FF:000983">
    <property type="entry name" value="Rho family GTPase"/>
    <property type="match status" value="1"/>
</dbReference>
<keyword evidence="4" id="KW-0488">Methylation</keyword>
<protein>
    <submittedName>
        <fullName evidence="10">Uncharacterized protein</fullName>
    </submittedName>
</protein>
<evidence type="ECO:0000256" key="4">
    <source>
        <dbReference type="ARBA" id="ARBA00022481"/>
    </source>
</evidence>
<dbReference type="PROSITE" id="PS51420">
    <property type="entry name" value="RHO"/>
    <property type="match status" value="1"/>
</dbReference>
<dbReference type="VEuPathDB" id="AmoebaDB:NF0011350"/>
<dbReference type="SMART" id="SM00173">
    <property type="entry name" value="RAS"/>
    <property type="match status" value="1"/>
</dbReference>
<dbReference type="GO" id="GO:0003924">
    <property type="term" value="F:GTPase activity"/>
    <property type="evidence" value="ECO:0007669"/>
    <property type="project" value="InterPro"/>
</dbReference>
<dbReference type="PRINTS" id="PR00449">
    <property type="entry name" value="RASTRNSFRMNG"/>
</dbReference>
<keyword evidence="5" id="KW-0547">Nucleotide-binding</keyword>
<dbReference type="VEuPathDB" id="AmoebaDB:FDP41_000128"/>
<keyword evidence="8" id="KW-0449">Lipoprotein</keyword>
<gene>
    <name evidence="10" type="ORF">FDP41_000128</name>
</gene>
<dbReference type="GO" id="GO:0005886">
    <property type="term" value="C:plasma membrane"/>
    <property type="evidence" value="ECO:0007669"/>
    <property type="project" value="UniProtKB-SubCell"/>
</dbReference>
<keyword evidence="7" id="KW-0472">Membrane</keyword>
<dbReference type="GeneID" id="68107346"/>
<keyword evidence="3" id="KW-1003">Cell membrane</keyword>
<evidence type="ECO:0000256" key="1">
    <source>
        <dbReference type="ARBA" id="ARBA00004342"/>
    </source>
</evidence>
<name>A0A6A5CIH4_NAEFO</name>
<proteinExistence type="inferred from homology"/>
<evidence type="ECO:0000313" key="11">
    <source>
        <dbReference type="Proteomes" id="UP000444721"/>
    </source>
</evidence>
<dbReference type="Pfam" id="PF00071">
    <property type="entry name" value="Ras"/>
    <property type="match status" value="1"/>
</dbReference>
<dbReference type="Proteomes" id="UP000444721">
    <property type="component" value="Unassembled WGS sequence"/>
</dbReference>
<evidence type="ECO:0000256" key="8">
    <source>
        <dbReference type="ARBA" id="ARBA00023288"/>
    </source>
</evidence>
<dbReference type="PROSITE" id="PS51421">
    <property type="entry name" value="RAS"/>
    <property type="match status" value="1"/>
</dbReference>
<evidence type="ECO:0000256" key="7">
    <source>
        <dbReference type="ARBA" id="ARBA00023136"/>
    </source>
</evidence>
<dbReference type="SMART" id="SM00175">
    <property type="entry name" value="RAB"/>
    <property type="match status" value="1"/>
</dbReference>
<comment type="caution">
    <text evidence="10">The sequence shown here is derived from an EMBL/GenBank/DDBJ whole genome shotgun (WGS) entry which is preliminary data.</text>
</comment>
<dbReference type="InterPro" id="IPR003578">
    <property type="entry name" value="Small_GTPase_Rho"/>
</dbReference>
<accession>A0A6A5CIH4</accession>
<dbReference type="SUPFAM" id="SSF52540">
    <property type="entry name" value="P-loop containing nucleoside triphosphate hydrolases"/>
    <property type="match status" value="1"/>
</dbReference>
<dbReference type="Gene3D" id="3.40.50.300">
    <property type="entry name" value="P-loop containing nucleotide triphosphate hydrolases"/>
    <property type="match status" value="1"/>
</dbReference>
<evidence type="ECO:0000256" key="5">
    <source>
        <dbReference type="ARBA" id="ARBA00022741"/>
    </source>
</evidence>
<dbReference type="SMART" id="SM00174">
    <property type="entry name" value="RHO"/>
    <property type="match status" value="1"/>
</dbReference>
<organism evidence="10 11">
    <name type="scientific">Naegleria fowleri</name>
    <name type="common">Brain eating amoeba</name>
    <dbReference type="NCBI Taxonomy" id="5763"/>
    <lineage>
        <taxon>Eukaryota</taxon>
        <taxon>Discoba</taxon>
        <taxon>Heterolobosea</taxon>
        <taxon>Tetramitia</taxon>
        <taxon>Eutetramitia</taxon>
        <taxon>Vahlkampfiidae</taxon>
        <taxon>Naegleria</taxon>
    </lineage>
</organism>
<reference evidence="10 11" key="1">
    <citation type="journal article" date="2019" name="Sci. Rep.">
        <title>Nanopore sequencing improves the draft genome of the human pathogenic amoeba Naegleria fowleri.</title>
        <authorList>
            <person name="Liechti N."/>
            <person name="Schurch N."/>
            <person name="Bruggmann R."/>
            <person name="Wittwer M."/>
        </authorList>
    </citation>
    <scope>NUCLEOTIDE SEQUENCE [LARGE SCALE GENOMIC DNA]</scope>
    <source>
        <strain evidence="10 11">ATCC 30894</strain>
    </source>
</reference>
<comment type="subcellular location">
    <subcellularLocation>
        <location evidence="1">Cell membrane</location>
        <topology evidence="1">Lipid-anchor</topology>
        <orientation evidence="1">Cytoplasmic side</orientation>
    </subcellularLocation>
</comment>
<dbReference type="VEuPathDB" id="AmoebaDB:NfTy_025590"/>
<dbReference type="EMBL" id="VFQX01000001">
    <property type="protein sequence ID" value="KAF0985089.1"/>
    <property type="molecule type" value="Genomic_DNA"/>
</dbReference>
<dbReference type="InterPro" id="IPR005225">
    <property type="entry name" value="Small_GTP-bd"/>
</dbReference>
<evidence type="ECO:0000256" key="2">
    <source>
        <dbReference type="ARBA" id="ARBA00010142"/>
    </source>
</evidence>
<keyword evidence="9" id="KW-0636">Prenylation</keyword>
<dbReference type="RefSeq" id="XP_044569802.1">
    <property type="nucleotide sequence ID" value="XM_044703358.1"/>
</dbReference>
<keyword evidence="6" id="KW-0342">GTP-binding</keyword>
<evidence type="ECO:0000313" key="10">
    <source>
        <dbReference type="EMBL" id="KAF0985089.1"/>
    </source>
</evidence>
<dbReference type="OMA" id="THTIMLC"/>
<dbReference type="NCBIfam" id="TIGR00231">
    <property type="entry name" value="small_GTP"/>
    <property type="match status" value="1"/>
</dbReference>
<evidence type="ECO:0000256" key="6">
    <source>
        <dbReference type="ARBA" id="ARBA00023134"/>
    </source>
</evidence>
<sequence>MTEQVDDFELSDDNSLKIIVVGDASVGKTCMLISYSNNEFPTEYNPTVFDNYTANVVYKEKTVTLGLWDTAGTDEYDQLRPLSYPDTHIFVIVFDVTNRDSLESVTRKWVPEIKEHTKDRPGGVPFIIVGNKLDLRNDPKEKDRCVPRAEAEKVKQKTGAARLLECSAKTQEGLKDVFEQCIEVVIENYMKKKKGGKKNEKCTLQ</sequence>
<dbReference type="PANTHER" id="PTHR24072">
    <property type="entry name" value="RHO FAMILY GTPASE"/>
    <property type="match status" value="1"/>
</dbReference>
<evidence type="ECO:0000256" key="3">
    <source>
        <dbReference type="ARBA" id="ARBA00022475"/>
    </source>
</evidence>
<dbReference type="OrthoDB" id="10249332at2759"/>